<evidence type="ECO:0000256" key="1">
    <source>
        <dbReference type="SAM" id="SignalP"/>
    </source>
</evidence>
<evidence type="ECO:0000313" key="2">
    <source>
        <dbReference type="EMBL" id="OWQ55912.1"/>
    </source>
</evidence>
<reference evidence="2 3" key="1">
    <citation type="submission" date="2017-06" db="EMBL/GenBank/DDBJ databases">
        <authorList>
            <person name="Kim H.J."/>
            <person name="Triplett B.A."/>
        </authorList>
    </citation>
    <scope>NUCLEOTIDE SEQUENCE [LARGE SCALE GENOMIC DNA]</scope>
    <source>
        <strain evidence="2 3">13146</strain>
    </source>
</reference>
<sequence>MHVSRVFALPLVAVAMLPFDTRAAASLLVDDASITDAGRCQLESWGRHTDAGNDWTAVPACTFADTEWSLGVSHQHATSTTQWAVGAKRVLRDLDQRRWGVAISAGLGSDWHRPRAEDWSLNAPLTVVLGASDRTLLHLNLGWARTGDARGRTDGIGVEIVAAPHWSLLAETARDAARQRSSQFGVRHELWRGASVDLLAGRAHHQRDGQWITLGLNLAAAR</sequence>
<gene>
    <name evidence="2" type="ORF">CEE60_03670</name>
</gene>
<dbReference type="Proteomes" id="UP000198157">
    <property type="component" value="Unassembled WGS sequence"/>
</dbReference>
<name>A0A246HQ22_STEMA</name>
<proteinExistence type="predicted"/>
<accession>A0A246HQ22</accession>
<dbReference type="OrthoDB" id="7061356at2"/>
<dbReference type="AlphaFoldDB" id="A0A246HQ22"/>
<feature type="chain" id="PRO_5012873936" evidence="1">
    <location>
        <begin position="24"/>
        <end position="222"/>
    </location>
</feature>
<organism evidence="2 3">
    <name type="scientific">Stenotrophomonas maltophilia</name>
    <name type="common">Pseudomonas maltophilia</name>
    <name type="synonym">Xanthomonas maltophilia</name>
    <dbReference type="NCBI Taxonomy" id="40324"/>
    <lineage>
        <taxon>Bacteria</taxon>
        <taxon>Pseudomonadati</taxon>
        <taxon>Pseudomonadota</taxon>
        <taxon>Gammaproteobacteria</taxon>
        <taxon>Lysobacterales</taxon>
        <taxon>Lysobacteraceae</taxon>
        <taxon>Stenotrophomonas</taxon>
        <taxon>Stenotrophomonas maltophilia group</taxon>
    </lineage>
</organism>
<protein>
    <submittedName>
        <fullName evidence="2">Uncharacterized protein</fullName>
    </submittedName>
</protein>
<dbReference type="EMBL" id="NIVS01000009">
    <property type="protein sequence ID" value="OWQ55912.1"/>
    <property type="molecule type" value="Genomic_DNA"/>
</dbReference>
<evidence type="ECO:0000313" key="3">
    <source>
        <dbReference type="Proteomes" id="UP000198157"/>
    </source>
</evidence>
<feature type="signal peptide" evidence="1">
    <location>
        <begin position="1"/>
        <end position="23"/>
    </location>
</feature>
<keyword evidence="1" id="KW-0732">Signal</keyword>
<comment type="caution">
    <text evidence="2">The sequence shown here is derived from an EMBL/GenBank/DDBJ whole genome shotgun (WGS) entry which is preliminary data.</text>
</comment>